<dbReference type="AlphaFoldDB" id="A0A642UUE2"/>
<dbReference type="EMBL" id="SWFS01000445">
    <property type="protein sequence ID" value="KAA8903199.1"/>
    <property type="molecule type" value="Genomic_DNA"/>
</dbReference>
<keyword evidence="3" id="KW-1185">Reference proteome</keyword>
<name>A0A642UUE2_9ASCO</name>
<protein>
    <submittedName>
        <fullName evidence="2">Uncharacterized protein</fullName>
    </submittedName>
</protein>
<sequence>MHLVNLGHLKDNGVETILSAKQRKFATSASDDLIAELVDHIITDGYSERPVNMARPTGKEEPHYRSIRRWCNYSGYRIEDQRTFLQLREEAHWNLKRPSHHRCFLRCIALTEDGGSENVWINERAIGKLQSVGENELEDRLEGKLLSQTDDFDEGHAPVPATRSNRDTESVERTGSTRENIISRLIPSYPDEGEHGCATGVVMELMYHDLVAKITLIPRLIQLEVKELMMI</sequence>
<dbReference type="Proteomes" id="UP000761534">
    <property type="component" value="Unassembled WGS sequence"/>
</dbReference>
<organism evidence="2 3">
    <name type="scientific">Trichomonascus ciferrii</name>
    <dbReference type="NCBI Taxonomy" id="44093"/>
    <lineage>
        <taxon>Eukaryota</taxon>
        <taxon>Fungi</taxon>
        <taxon>Dikarya</taxon>
        <taxon>Ascomycota</taxon>
        <taxon>Saccharomycotina</taxon>
        <taxon>Dipodascomycetes</taxon>
        <taxon>Dipodascales</taxon>
        <taxon>Trichomonascaceae</taxon>
        <taxon>Trichomonascus</taxon>
        <taxon>Trichomonascus ciferrii complex</taxon>
    </lineage>
</organism>
<feature type="region of interest" description="Disordered" evidence="1">
    <location>
        <begin position="147"/>
        <end position="177"/>
    </location>
</feature>
<feature type="compositionally biased region" description="Basic and acidic residues" evidence="1">
    <location>
        <begin position="164"/>
        <end position="176"/>
    </location>
</feature>
<dbReference type="VEuPathDB" id="FungiDB:TRICI_005741"/>
<comment type="caution">
    <text evidence="2">The sequence shown here is derived from an EMBL/GenBank/DDBJ whole genome shotgun (WGS) entry which is preliminary data.</text>
</comment>
<proteinExistence type="predicted"/>
<reference evidence="2" key="1">
    <citation type="journal article" date="2019" name="G3 (Bethesda)">
        <title>Genome Assemblies of Two Rare Opportunistic Yeast Pathogens: Diutina rugosa (syn. Candida rugosa) and Trichomonascus ciferrii (syn. Candida ciferrii).</title>
        <authorList>
            <person name="Mixao V."/>
            <person name="Saus E."/>
            <person name="Hansen A.P."/>
            <person name="Lass-Florl C."/>
            <person name="Gabaldon T."/>
        </authorList>
    </citation>
    <scope>NUCLEOTIDE SEQUENCE</scope>
    <source>
        <strain evidence="2">CBS 4856</strain>
    </source>
</reference>
<accession>A0A642UUE2</accession>
<evidence type="ECO:0000313" key="2">
    <source>
        <dbReference type="EMBL" id="KAA8903199.1"/>
    </source>
</evidence>
<evidence type="ECO:0000313" key="3">
    <source>
        <dbReference type="Proteomes" id="UP000761534"/>
    </source>
</evidence>
<gene>
    <name evidence="2" type="ORF">TRICI_005741</name>
</gene>
<evidence type="ECO:0000256" key="1">
    <source>
        <dbReference type="SAM" id="MobiDB-lite"/>
    </source>
</evidence>